<evidence type="ECO:0000313" key="2">
    <source>
        <dbReference type="EMBL" id="MFB9474216.1"/>
    </source>
</evidence>
<name>A0ABV5NVJ4_9ACTN</name>
<dbReference type="InterPro" id="IPR050404">
    <property type="entry name" value="Heme-degrading_MO"/>
</dbReference>
<keyword evidence="2" id="KW-0503">Monooxygenase</keyword>
<dbReference type="Pfam" id="PF03992">
    <property type="entry name" value="ABM"/>
    <property type="match status" value="1"/>
</dbReference>
<feature type="domain" description="ABM" evidence="1">
    <location>
        <begin position="2"/>
        <end position="92"/>
    </location>
</feature>
<dbReference type="InterPro" id="IPR007138">
    <property type="entry name" value="ABM_dom"/>
</dbReference>
<comment type="caution">
    <text evidence="2">The sequence shown here is derived from an EMBL/GenBank/DDBJ whole genome shotgun (WGS) entry which is preliminary data.</text>
</comment>
<dbReference type="PANTHER" id="PTHR34474">
    <property type="entry name" value="SIGNAL TRANSDUCTION PROTEIN TRAP"/>
    <property type="match status" value="1"/>
</dbReference>
<dbReference type="GO" id="GO:0004497">
    <property type="term" value="F:monooxygenase activity"/>
    <property type="evidence" value="ECO:0007669"/>
    <property type="project" value="UniProtKB-KW"/>
</dbReference>
<evidence type="ECO:0000259" key="1">
    <source>
        <dbReference type="PROSITE" id="PS51725"/>
    </source>
</evidence>
<reference evidence="2 3" key="1">
    <citation type="submission" date="2024-09" db="EMBL/GenBank/DDBJ databases">
        <authorList>
            <person name="Sun Q."/>
            <person name="Mori K."/>
        </authorList>
    </citation>
    <scope>NUCLEOTIDE SEQUENCE [LARGE SCALE GENOMIC DNA]</scope>
    <source>
        <strain evidence="2 3">JCM 3324</strain>
    </source>
</reference>
<dbReference type="SUPFAM" id="SSF54909">
    <property type="entry name" value="Dimeric alpha+beta barrel"/>
    <property type="match status" value="1"/>
</dbReference>
<dbReference type="PROSITE" id="PS51725">
    <property type="entry name" value="ABM"/>
    <property type="match status" value="1"/>
</dbReference>
<keyword evidence="3" id="KW-1185">Reference proteome</keyword>
<organism evidence="2 3">
    <name type="scientific">Nonomuraea salmonea</name>
    <dbReference type="NCBI Taxonomy" id="46181"/>
    <lineage>
        <taxon>Bacteria</taxon>
        <taxon>Bacillati</taxon>
        <taxon>Actinomycetota</taxon>
        <taxon>Actinomycetes</taxon>
        <taxon>Streptosporangiales</taxon>
        <taxon>Streptosporangiaceae</taxon>
        <taxon>Nonomuraea</taxon>
    </lineage>
</organism>
<dbReference type="EMBL" id="JBHMCF010000038">
    <property type="protein sequence ID" value="MFB9474216.1"/>
    <property type="molecule type" value="Genomic_DNA"/>
</dbReference>
<protein>
    <submittedName>
        <fullName evidence="2">Antibiotic biosynthesis monooxygenase family protein</fullName>
        <ecNumber evidence="2">1.14.-.-</ecNumber>
    </submittedName>
</protein>
<evidence type="ECO:0000313" key="3">
    <source>
        <dbReference type="Proteomes" id="UP001589568"/>
    </source>
</evidence>
<accession>A0ABV5NVJ4</accession>
<gene>
    <name evidence="2" type="ORF">ACFFR3_32395</name>
</gene>
<dbReference type="InterPro" id="IPR011008">
    <property type="entry name" value="Dimeric_a/b-barrel"/>
</dbReference>
<keyword evidence="2" id="KW-0560">Oxidoreductase</keyword>
<dbReference type="Proteomes" id="UP001589568">
    <property type="component" value="Unassembled WGS sequence"/>
</dbReference>
<sequence length="101" mass="11102">MYVVHNRIEVTPEQAASFEETFSAGMRATLAGVPGLRRSLLMRPAKPGDPYVSTMEFDSAEDFRAWMKSDSFKAAHSDVDAPGMQAPSAIELFDVLEDFSA</sequence>
<dbReference type="EC" id="1.14.-.-" evidence="2"/>
<dbReference type="Gene3D" id="3.30.70.100">
    <property type="match status" value="1"/>
</dbReference>
<dbReference type="PANTHER" id="PTHR34474:SF2">
    <property type="entry name" value="SIGNAL TRANSDUCTION PROTEIN TRAP"/>
    <property type="match status" value="1"/>
</dbReference>
<proteinExistence type="predicted"/>
<dbReference type="RefSeq" id="WP_345391649.1">
    <property type="nucleotide sequence ID" value="NZ_BAAAXS010000001.1"/>
</dbReference>